<evidence type="ECO:0000313" key="2">
    <source>
        <dbReference type="Proteomes" id="UP001320706"/>
    </source>
</evidence>
<comment type="caution">
    <text evidence="1">The sequence shown here is derived from an EMBL/GenBank/DDBJ whole genome shotgun (WGS) entry which is preliminary data.</text>
</comment>
<reference evidence="1" key="1">
    <citation type="submission" date="2024-02" db="EMBL/GenBank/DDBJ databases">
        <title>Metagenome Assembled Genome of Zalaria obscura JY119.</title>
        <authorList>
            <person name="Vighnesh L."/>
            <person name="Jagadeeshwari U."/>
            <person name="Venkata Ramana C."/>
            <person name="Sasikala C."/>
        </authorList>
    </citation>
    <scope>NUCLEOTIDE SEQUENCE</scope>
    <source>
        <strain evidence="1">JY119</strain>
    </source>
</reference>
<gene>
    <name evidence="1" type="primary">dcl1</name>
    <name evidence="1" type="ORF">M8818_004042</name>
</gene>
<dbReference type="EMBL" id="JAMKPW020000019">
    <property type="protein sequence ID" value="KAK8208004.1"/>
    <property type="molecule type" value="Genomic_DNA"/>
</dbReference>
<organism evidence="1 2">
    <name type="scientific">Zalaria obscura</name>
    <dbReference type="NCBI Taxonomy" id="2024903"/>
    <lineage>
        <taxon>Eukaryota</taxon>
        <taxon>Fungi</taxon>
        <taxon>Dikarya</taxon>
        <taxon>Ascomycota</taxon>
        <taxon>Pezizomycotina</taxon>
        <taxon>Dothideomycetes</taxon>
        <taxon>Dothideomycetidae</taxon>
        <taxon>Dothideales</taxon>
        <taxon>Zalariaceae</taxon>
        <taxon>Zalaria</taxon>
    </lineage>
</organism>
<accession>A0ACC3SCQ8</accession>
<dbReference type="Proteomes" id="UP001320706">
    <property type="component" value="Unassembled WGS sequence"/>
</dbReference>
<sequence>MEDIDSDTEDTPQLPQNVSEKRRAQNVIFRSFILQAAEREVKKQKDDDKDAADEEMSIRDLMAKHEATPIITDPREYQIELFERAKTQNTIAVLDTGSGKTLIAVLLLRHVIDQELEDRRSGKSPRISFFLVPSVTLVFQQFAVLECNLDHNVDRFCGAMGCDLWTKEVWEKHFVANKVLVCTAEVLLQCLMHSFINIKQINLLIFDEAHHAKKNHAYAKIIQDYYLAEPDKALRPKIFGTTASPVDAKVDVAQAASELETLLHSQIATTSDLSLLQKVIKRPSESVLRYSPSLNMTDSPLSSEISTRYGEIGMLQPMVRRAAEVTSHLGSWTGDFYWSLALPEEKAKKTEGRFERSLRNGMTYFLLVRVDCSSLRHVGSMRARDDGIALLQEAIEAVRAHTFRKPQIDTSGRLSSCDVSPKVAELHLYLKEYFERPSNHRCIVFVEQRNTARLLEKIMSFTGGPHLRTGVLIGSGSDRVDALQASFRDQVMTVIKFRKGELNCLFATSVAEEGLDIPDCNLIVRFDPVKTMIQYVQSRGRARHKHSKMVHMLQAGNYVQDRSLQDIRFCELYMRKFCEALPADRILMGNNDATDIFDNEGKERTYVVETTGAKITYGSSLTILAHFCSCLPTETENTTLQPTYVMSNRAGKFISEVILPDQSPIAAVIGDICRRKMLAKQSSAFKACVQLREAGYLDHNLLPVYKKRLPAMRNAALALNMKSSGQYAMRLKPTIWEEGRGSLPTKLYPLIIDVPEGLERPHSPLVLLSRTPMPDLPEFPIFLTEGGKRMVRLQSSGCPIAIAENHVELLTTFTLCIFKDLFNKTFERSPEKMSYWLAPAAIDFEGQLNGTEVVDWTLMGTIHAEPESKWSPEMPSSFLLDKFLVDPWSGGRRWYTKRIADEYTPSSAVPEGTVRGPSHCDNILQYSGGNIYKSSRDKFTFALDQPVLECEQIQHRLNLLAEPNPKELNMRSLAFVCPEPLRISSLPPAIVATAYVFPAIIHRIDSYFIAVEICQKLGIEVNASLALEALTKDSDNSDDHQNPERINLQRGMGNNYERLEFLGDCFLKMATSVSTFNQNPNDNEFEFHVKRMLLLCNQNLFNVANKLSISEYIRSQAFSRRTWYPEGTRLLEGKGSKKVGTEVIKHRLGDKTIADVCEALMGAAFLTHNKPGNWQPEHWQNAIKAVTIFVGSPDHTMLQWSDYLNSYEKPAYQTAAASASQLDLAEKLTLEHPYSFNYPRLAASAFMHPSYPQTWGQLPSYQRLEFLGDSLLDLVCVTDLFYRFPDKDPQWLTEHKMAMVSNKFLGAVSVKLGFHRHLRYNSSIMEHQIREYATELLEAEQASQGVQDYWTTVKDPPKCLPDIVEAYVGAVFIDSDFNYNEVQRFYDMHIKHFFENMSIYDTFANNHPITRLHNMLKENFGCQEYRLMADEIPTGDSSPPLVIAGLMVHETIVAYARGKSARYVKIRAANNASDELDGLTAVEFRTKYGCGCSQKVDNQGSGAERTAEAICNTAT</sequence>
<protein>
    <submittedName>
        <fullName evidence="1">Dicer-like protein 1</fullName>
    </submittedName>
</protein>
<keyword evidence="2" id="KW-1185">Reference proteome</keyword>
<evidence type="ECO:0000313" key="1">
    <source>
        <dbReference type="EMBL" id="KAK8208004.1"/>
    </source>
</evidence>
<name>A0ACC3SCQ8_9PEZI</name>
<proteinExistence type="predicted"/>